<protein>
    <recommendedName>
        <fullName evidence="3">Tail fiber protein</fullName>
    </recommendedName>
</protein>
<sequence length="445" mass="46278">MQYNQPYGVSDPNAPYINGNPATGQAGSIPPAASIEYPQREIVNLITDVNIAAPANSDLHQMAKAIQSSRLNYSADYGTANAYVAHLAPTPDDYFTGMIVRLKVGATNAGDSTLALYPLSPKHVVRPDGTNLQQYDLIAGQIATFVYDGAQWVLTNINSGGSGGPIYLAAPRTYYVNSNTGNDAFDGSQPTVGTAPKGPFRTLQHASDVIAKFNLNGYTVNVYVADGNYTQCVLPGVGGQGAVNWIGNKGTPANCLVAVGSNTVAQAGFIAQGLANTVGGFKIVGNLGTYGSGIAVPNNTLLYIDNITWGVCNGVHLQVYNGGQCRLNGSSSDIFRIDGPPLGNPFAPANWLSCFGGGRVDIANLSSPPQFYCVNTPINFALAFASVSDVGVAQLIFTGGIQNGGVCTGKRYDVRTNGVINTNGQGATWLPGNVAGTTSSGGQYI</sequence>
<comment type="caution">
    <text evidence="1">The sequence shown here is derived from an EMBL/GenBank/DDBJ whole genome shotgun (WGS) entry which is preliminary data.</text>
</comment>
<proteinExistence type="predicted"/>
<dbReference type="EMBL" id="RDRA01000014">
    <property type="protein sequence ID" value="RXG91600.1"/>
    <property type="molecule type" value="Genomic_DNA"/>
</dbReference>
<gene>
    <name evidence="1" type="ORF">EAS62_24280</name>
</gene>
<evidence type="ECO:0000313" key="1">
    <source>
        <dbReference type="EMBL" id="RXG91600.1"/>
    </source>
</evidence>
<reference evidence="1 2" key="1">
    <citation type="submission" date="2018-10" db="EMBL/GenBank/DDBJ databases">
        <title>Bradyrhizobium sp. nov., isolated from effective nodules of peanut in China.</title>
        <authorList>
            <person name="Li Y."/>
        </authorList>
    </citation>
    <scope>NUCLEOTIDE SEQUENCE [LARGE SCALE GENOMIC DNA]</scope>
    <source>
        <strain evidence="1 2">CCBAU 51781</strain>
    </source>
</reference>
<keyword evidence="2" id="KW-1185">Reference proteome</keyword>
<accession>A0ABY0DG00</accession>
<dbReference type="RefSeq" id="WP_128941071.1">
    <property type="nucleotide sequence ID" value="NZ_RDRA01000014.1"/>
</dbReference>
<evidence type="ECO:0000313" key="2">
    <source>
        <dbReference type="Proteomes" id="UP000289946"/>
    </source>
</evidence>
<dbReference type="Proteomes" id="UP000289946">
    <property type="component" value="Unassembled WGS sequence"/>
</dbReference>
<name>A0ABY0DG00_9BRAD</name>
<organism evidence="1 2">
    <name type="scientific">Bradyrhizobium zhanjiangense</name>
    <dbReference type="NCBI Taxonomy" id="1325107"/>
    <lineage>
        <taxon>Bacteria</taxon>
        <taxon>Pseudomonadati</taxon>
        <taxon>Pseudomonadota</taxon>
        <taxon>Alphaproteobacteria</taxon>
        <taxon>Hyphomicrobiales</taxon>
        <taxon>Nitrobacteraceae</taxon>
        <taxon>Bradyrhizobium</taxon>
    </lineage>
</organism>
<evidence type="ECO:0008006" key="3">
    <source>
        <dbReference type="Google" id="ProtNLM"/>
    </source>
</evidence>